<dbReference type="InterPro" id="IPR012347">
    <property type="entry name" value="Ferritin-like"/>
</dbReference>
<proteinExistence type="predicted"/>
<evidence type="ECO:0000256" key="1">
    <source>
        <dbReference type="SAM" id="MobiDB-lite"/>
    </source>
</evidence>
<dbReference type="RefSeq" id="WP_171227093.1">
    <property type="nucleotide sequence ID" value="NZ_CP053085.1"/>
</dbReference>
<accession>A0A6M4IU58</accession>
<evidence type="ECO:0000313" key="4">
    <source>
        <dbReference type="Proteomes" id="UP000500938"/>
    </source>
</evidence>
<keyword evidence="4" id="KW-1185">Reference proteome</keyword>
<dbReference type="AlphaFoldDB" id="A0A6M4IU58"/>
<sequence length="162" mass="17834">MSSDTNNEAVSVMNDLIETCRDGEKGFAAAAERADSADLKQLFSTLATQRKTFTHELEVEVERIGGTPADMGHAAAAAHRGWMAVKAAVSTDDDQSILDECERGEDYAKKAYADALGKTLPSDLRPLVMRQADDVRAAHDKVRDLRNQHRDTKHEDHDRPTA</sequence>
<protein>
    <submittedName>
        <fullName evidence="3">PA2169 family four-helix-bundle protein</fullName>
    </submittedName>
</protein>
<organism evidence="3 4">
    <name type="scientific">Gemmatimonas groenlandica</name>
    <dbReference type="NCBI Taxonomy" id="2732249"/>
    <lineage>
        <taxon>Bacteria</taxon>
        <taxon>Pseudomonadati</taxon>
        <taxon>Gemmatimonadota</taxon>
        <taxon>Gemmatimonadia</taxon>
        <taxon>Gemmatimonadales</taxon>
        <taxon>Gemmatimonadaceae</taxon>
        <taxon>Gemmatimonas</taxon>
    </lineage>
</organism>
<reference evidence="3 4" key="1">
    <citation type="submission" date="2020-05" db="EMBL/GenBank/DDBJ databases">
        <title>Complete genome sequence of Gemmatimonas greenlandica TET16.</title>
        <authorList>
            <person name="Zeng Y."/>
        </authorList>
    </citation>
    <scope>NUCLEOTIDE SEQUENCE [LARGE SCALE GENOMIC DNA]</scope>
    <source>
        <strain evidence="3 4">TET16</strain>
    </source>
</reference>
<dbReference type="InterPro" id="IPR016920">
    <property type="entry name" value="UCP029477"/>
</dbReference>
<gene>
    <name evidence="3" type="ORF">HKW67_20110</name>
</gene>
<dbReference type="Pfam" id="PF09537">
    <property type="entry name" value="DUF2383"/>
    <property type="match status" value="1"/>
</dbReference>
<dbReference type="Proteomes" id="UP000500938">
    <property type="component" value="Chromosome"/>
</dbReference>
<dbReference type="InterPro" id="IPR011971">
    <property type="entry name" value="CHP02284"/>
</dbReference>
<name>A0A6M4IU58_9BACT</name>
<evidence type="ECO:0000259" key="2">
    <source>
        <dbReference type="Pfam" id="PF09537"/>
    </source>
</evidence>
<dbReference type="KEGG" id="ggr:HKW67_20110"/>
<evidence type="ECO:0000313" key="3">
    <source>
        <dbReference type="EMBL" id="QJR37658.1"/>
    </source>
</evidence>
<dbReference type="InterPro" id="IPR019052">
    <property type="entry name" value="DUF2383"/>
</dbReference>
<dbReference type="NCBIfam" id="TIGR02284">
    <property type="entry name" value="PA2169 family four-helix-bundle protein"/>
    <property type="match status" value="1"/>
</dbReference>
<dbReference type="EMBL" id="CP053085">
    <property type="protein sequence ID" value="QJR37658.1"/>
    <property type="molecule type" value="Genomic_DNA"/>
</dbReference>
<dbReference type="Gene3D" id="1.20.1260.10">
    <property type="match status" value="1"/>
</dbReference>
<dbReference type="PIRSF" id="PIRSF029477">
    <property type="entry name" value="UCP029477"/>
    <property type="match status" value="1"/>
</dbReference>
<feature type="region of interest" description="Disordered" evidence="1">
    <location>
        <begin position="135"/>
        <end position="162"/>
    </location>
</feature>
<feature type="domain" description="DUF2383" evidence="2">
    <location>
        <begin position="9"/>
        <end position="117"/>
    </location>
</feature>